<dbReference type="AlphaFoldDB" id="A0AAP6EDP9"/>
<evidence type="ECO:0000313" key="5">
    <source>
        <dbReference type="Proteomes" id="UP001282288"/>
    </source>
</evidence>
<dbReference type="EMBL" id="JARAWP010000030">
    <property type="protein sequence ID" value="MDX3023861.1"/>
    <property type="molecule type" value="Genomic_DNA"/>
</dbReference>
<dbReference type="PROSITE" id="PS51257">
    <property type="entry name" value="PROKAR_LIPOPROTEIN"/>
    <property type="match status" value="1"/>
</dbReference>
<organism evidence="2 5">
    <name type="scientific">Streptomyces acidiscabies</name>
    <dbReference type="NCBI Taxonomy" id="42234"/>
    <lineage>
        <taxon>Bacteria</taxon>
        <taxon>Bacillati</taxon>
        <taxon>Actinomycetota</taxon>
        <taxon>Actinomycetes</taxon>
        <taxon>Kitasatosporales</taxon>
        <taxon>Streptomycetaceae</taxon>
        <taxon>Streptomyces</taxon>
    </lineage>
</organism>
<sequence>MFNRPPTSMSGPTRGVSVVLGLLLALATVLGCVMHPGEAEAAAVRQLAAVAYSPQIPAKEHVCPVPGHDRCHGAGGVIARTTAPTPHPAPQALPTRVDARPAAVPRTVRADPAAPRPPDLHVLQVLRT</sequence>
<dbReference type="GeneID" id="69806662"/>
<evidence type="ECO:0000256" key="1">
    <source>
        <dbReference type="SAM" id="MobiDB-lite"/>
    </source>
</evidence>
<feature type="compositionally biased region" description="Low complexity" evidence="1">
    <location>
        <begin position="92"/>
        <end position="101"/>
    </location>
</feature>
<evidence type="ECO:0000313" key="4">
    <source>
        <dbReference type="Proteomes" id="UP001272987"/>
    </source>
</evidence>
<evidence type="ECO:0008006" key="6">
    <source>
        <dbReference type="Google" id="ProtNLM"/>
    </source>
</evidence>
<evidence type="ECO:0000313" key="3">
    <source>
        <dbReference type="EMBL" id="MDX3023861.1"/>
    </source>
</evidence>
<dbReference type="RefSeq" id="WP_141655645.1">
    <property type="nucleotide sequence ID" value="NZ_BCMK01000103.1"/>
</dbReference>
<name>A0AAP6EDP9_9ACTN</name>
<comment type="caution">
    <text evidence="2">The sequence shown here is derived from an EMBL/GenBank/DDBJ whole genome shotgun (WGS) entry which is preliminary data.</text>
</comment>
<evidence type="ECO:0000313" key="2">
    <source>
        <dbReference type="EMBL" id="MDX2959013.1"/>
    </source>
</evidence>
<feature type="region of interest" description="Disordered" evidence="1">
    <location>
        <begin position="74"/>
        <end position="101"/>
    </location>
</feature>
<dbReference type="EMBL" id="JARAWC010000003">
    <property type="protein sequence ID" value="MDX2959013.1"/>
    <property type="molecule type" value="Genomic_DNA"/>
</dbReference>
<dbReference type="Proteomes" id="UP001272987">
    <property type="component" value="Unassembled WGS sequence"/>
</dbReference>
<gene>
    <name evidence="2" type="ORF">PV399_04660</name>
    <name evidence="3" type="ORF">PV666_39225</name>
</gene>
<protein>
    <recommendedName>
        <fullName evidence="6">Lipoprotein</fullName>
    </recommendedName>
</protein>
<reference evidence="2 4" key="1">
    <citation type="journal article" date="2023" name="Microb. Genom.">
        <title>Mesoterricola silvestris gen. nov., sp. nov., Mesoterricola sediminis sp. nov., Geothrix oryzae sp. nov., Geothrix edaphica sp. nov., Geothrix rubra sp. nov., and Geothrix limicola sp. nov., six novel members of Acidobacteriota isolated from soils.</title>
        <authorList>
            <person name="Weisberg A.J."/>
            <person name="Pearce E."/>
            <person name="Kramer C.G."/>
            <person name="Chang J.H."/>
            <person name="Clarke C.R."/>
        </authorList>
    </citation>
    <scope>NUCLEOTIDE SEQUENCE</scope>
    <source>
        <strain evidence="3 4">NB05-1H</strain>
        <strain evidence="2">NRRL_B-16521</strain>
    </source>
</reference>
<accession>A0AAP6EDP9</accession>
<dbReference type="Proteomes" id="UP001282288">
    <property type="component" value="Unassembled WGS sequence"/>
</dbReference>
<proteinExistence type="predicted"/>
<keyword evidence="4" id="KW-1185">Reference proteome</keyword>